<accession>A0A2G1WCZ3</accession>
<dbReference type="GO" id="GO:0003676">
    <property type="term" value="F:nucleic acid binding"/>
    <property type="evidence" value="ECO:0007669"/>
    <property type="project" value="InterPro"/>
</dbReference>
<dbReference type="AlphaFoldDB" id="A0A2G1WCZ3"/>
<evidence type="ECO:0000313" key="1">
    <source>
        <dbReference type="EMBL" id="PHQ36690.1"/>
    </source>
</evidence>
<gene>
    <name evidence="1" type="ORF">CEE69_04900</name>
</gene>
<dbReference type="Gene3D" id="3.40.1350.10">
    <property type="match status" value="1"/>
</dbReference>
<dbReference type="RefSeq" id="WP_099259587.1">
    <property type="nucleotide sequence ID" value="NZ_NIZW01000002.1"/>
</dbReference>
<sequence length="385" mass="43474">MTIYRYTQDDIVALPKTSFAEVQISERADLQRLLQDRIEILNPDPLVASPDLLVISEEFSDWDDSKRRIDLLAIDRNANVVVVELKRSEDGGHMELQSLRYAAMVSAMTFTDAEKTFTNYLAKRGDNRSARDVILNFLGWDEPCEDDFGNNVRIVLASAEFSKEITTSVLWLRSQGIDITCVRIKPYGTKDELFLDVQTIIPLPEAEAYQIKIRQKQAAQGVSADSAWNGQDFYVSLGEYDDANWDDCLNYGFVTGSGGRWYTRTLDHLFVGSRVFVLIPKRGYVGVGIVTEKNQTIDTFMVQDGTKTNRLLDAPLSAKDMSQNIGDPDMCSNVVRVEWIKTVDREDAFWEPGLFAITHTACKLKDQNTIDRVCQNFGIDSTTGK</sequence>
<organism evidence="1 2">
    <name type="scientific">Rhodopirellula bahusiensis</name>
    <dbReference type="NCBI Taxonomy" id="2014065"/>
    <lineage>
        <taxon>Bacteria</taxon>
        <taxon>Pseudomonadati</taxon>
        <taxon>Planctomycetota</taxon>
        <taxon>Planctomycetia</taxon>
        <taxon>Pirellulales</taxon>
        <taxon>Pirellulaceae</taxon>
        <taxon>Rhodopirellula</taxon>
    </lineage>
</organism>
<comment type="caution">
    <text evidence="1">The sequence shown here is derived from an EMBL/GenBank/DDBJ whole genome shotgun (WGS) entry which is preliminary data.</text>
</comment>
<evidence type="ECO:0008006" key="3">
    <source>
        <dbReference type="Google" id="ProtNLM"/>
    </source>
</evidence>
<dbReference type="EMBL" id="NIZW01000002">
    <property type="protein sequence ID" value="PHQ36690.1"/>
    <property type="molecule type" value="Genomic_DNA"/>
</dbReference>
<dbReference type="InterPro" id="IPR011856">
    <property type="entry name" value="tRNA_endonuc-like_dom_sf"/>
</dbReference>
<evidence type="ECO:0000313" key="2">
    <source>
        <dbReference type="Proteomes" id="UP000225740"/>
    </source>
</evidence>
<reference evidence="1 2" key="1">
    <citation type="submission" date="2017-06" db="EMBL/GenBank/DDBJ databases">
        <title>Description of Rhodopirellula bahusiensis sp. nov.</title>
        <authorList>
            <person name="Kizina J."/>
            <person name="Harder J."/>
        </authorList>
    </citation>
    <scope>NUCLEOTIDE SEQUENCE [LARGE SCALE GENOMIC DNA]</scope>
    <source>
        <strain evidence="1 2">SWK21</strain>
    </source>
</reference>
<dbReference type="GeneID" id="90607575"/>
<name>A0A2G1WCZ3_9BACT</name>
<dbReference type="OrthoDB" id="570199at2"/>
<keyword evidence="2" id="KW-1185">Reference proteome</keyword>
<proteinExistence type="predicted"/>
<protein>
    <recommendedName>
        <fullName evidence="3">DUF91 domain-containing protein</fullName>
    </recommendedName>
</protein>
<dbReference type="Proteomes" id="UP000225740">
    <property type="component" value="Unassembled WGS sequence"/>
</dbReference>